<sequence>MRSRFVATWKSLPTAIRRTIVSVIGFTLIAVGLLLVVLPGPFTLPLVILGLFILALEFAWADRMLDKVKAQGAKIDPRKLFKKQ</sequence>
<evidence type="ECO:0000256" key="1">
    <source>
        <dbReference type="SAM" id="Phobius"/>
    </source>
</evidence>
<dbReference type="InterPro" id="IPR019099">
    <property type="entry name" value="Uncharacterised_PGPGW_TM"/>
</dbReference>
<dbReference type="AlphaFoldDB" id="A0A6J5Z861"/>
<evidence type="ECO:0000313" key="2">
    <source>
        <dbReference type="EMBL" id="CAB4336689.1"/>
    </source>
</evidence>
<gene>
    <name evidence="2" type="ORF">UFOPK4080_00600</name>
</gene>
<feature type="transmembrane region" description="Helical" evidence="1">
    <location>
        <begin position="20"/>
        <end position="38"/>
    </location>
</feature>
<organism evidence="2">
    <name type="scientific">freshwater metagenome</name>
    <dbReference type="NCBI Taxonomy" id="449393"/>
    <lineage>
        <taxon>unclassified sequences</taxon>
        <taxon>metagenomes</taxon>
        <taxon>ecological metagenomes</taxon>
    </lineage>
</organism>
<dbReference type="Pfam" id="PF09656">
    <property type="entry name" value="PGPGW"/>
    <property type="match status" value="1"/>
</dbReference>
<dbReference type="EMBL" id="CAESAG010000076">
    <property type="protein sequence ID" value="CAB4336689.1"/>
    <property type="molecule type" value="Genomic_DNA"/>
</dbReference>
<name>A0A6J5Z861_9ZZZZ</name>
<feature type="transmembrane region" description="Helical" evidence="1">
    <location>
        <begin position="44"/>
        <end position="61"/>
    </location>
</feature>
<keyword evidence="1" id="KW-0472">Membrane</keyword>
<proteinExistence type="predicted"/>
<keyword evidence="1" id="KW-1133">Transmembrane helix</keyword>
<reference evidence="2" key="1">
    <citation type="submission" date="2020-05" db="EMBL/GenBank/DDBJ databases">
        <authorList>
            <person name="Chiriac C."/>
            <person name="Salcher M."/>
            <person name="Ghai R."/>
            <person name="Kavagutti S V."/>
        </authorList>
    </citation>
    <scope>NUCLEOTIDE SEQUENCE</scope>
</reference>
<keyword evidence="1" id="KW-0812">Transmembrane</keyword>
<accession>A0A6J5Z861</accession>
<protein>
    <submittedName>
        <fullName evidence="2">Unannotated protein</fullName>
    </submittedName>
</protein>